<keyword evidence="2" id="KW-0342">GTP-binding</keyword>
<sequence length="96" mass="11009">MIRIIASIRLYKDGRRTPFYSGYRPLFDFIEETKTSGQITLLDREAFYPGDEGVVEIAFLIRRALGDNFSEGTKFTFGEGRKHVGEGEVKEILELE</sequence>
<name>A0A1Y4VMT2_9BACE</name>
<evidence type="ECO:0000313" key="10">
    <source>
        <dbReference type="Proteomes" id="UP000471447"/>
    </source>
</evidence>
<dbReference type="EMBL" id="WDCG01000010">
    <property type="protein sequence ID" value="KAB6423532.1"/>
    <property type="molecule type" value="Genomic_DNA"/>
</dbReference>
<evidence type="ECO:0000313" key="3">
    <source>
        <dbReference type="EMBL" id="KAB6139767.1"/>
    </source>
</evidence>
<dbReference type="InterPro" id="IPR009001">
    <property type="entry name" value="Transl_elong_EF1A/Init_IF2_C"/>
</dbReference>
<comment type="caution">
    <text evidence="5">The sequence shown here is derived from an EMBL/GenBank/DDBJ whole genome shotgun (WGS) entry which is preliminary data.</text>
</comment>
<dbReference type="Proteomes" id="UP000196036">
    <property type="component" value="Unassembled WGS sequence"/>
</dbReference>
<evidence type="ECO:0000313" key="6">
    <source>
        <dbReference type="EMBL" id="RHL39677.1"/>
    </source>
</evidence>
<evidence type="ECO:0000256" key="2">
    <source>
        <dbReference type="ARBA" id="ARBA00023134"/>
    </source>
</evidence>
<dbReference type="GeneID" id="69480084"/>
<protein>
    <recommendedName>
        <fullName evidence="11">Elongation factor Tu</fullName>
    </recommendedName>
</protein>
<evidence type="ECO:0000313" key="5">
    <source>
        <dbReference type="EMBL" id="OUQ70515.1"/>
    </source>
</evidence>
<keyword evidence="1" id="KW-0547">Nucleotide-binding</keyword>
<dbReference type="Proteomes" id="UP000471447">
    <property type="component" value="Unassembled WGS sequence"/>
</dbReference>
<dbReference type="EMBL" id="WDED01000061">
    <property type="protein sequence ID" value="KAB6139767.1"/>
    <property type="molecule type" value="Genomic_DNA"/>
</dbReference>
<evidence type="ECO:0008006" key="11">
    <source>
        <dbReference type="Google" id="ProtNLM"/>
    </source>
</evidence>
<reference evidence="7" key="1">
    <citation type="submission" date="2017-04" db="EMBL/GenBank/DDBJ databases">
        <title>Function of individual gut microbiota members based on whole genome sequencing of pure cultures obtained from chicken caecum.</title>
        <authorList>
            <person name="Medvecky M."/>
            <person name="Cejkova D."/>
            <person name="Polansky O."/>
            <person name="Karasova D."/>
            <person name="Kubasova T."/>
            <person name="Cizek A."/>
            <person name="Rychlik I."/>
        </authorList>
    </citation>
    <scope>NUCLEOTIDE SEQUENCE [LARGE SCALE GENOMIC DNA]</scope>
    <source>
        <strain evidence="7">An109</strain>
    </source>
</reference>
<dbReference type="EMBL" id="QROO01000007">
    <property type="protein sequence ID" value="RHL39677.1"/>
    <property type="molecule type" value="Genomic_DNA"/>
</dbReference>
<organism evidence="5 7">
    <name type="scientific">Bacteroides xylanisolvens</name>
    <dbReference type="NCBI Taxonomy" id="371601"/>
    <lineage>
        <taxon>Bacteria</taxon>
        <taxon>Pseudomonadati</taxon>
        <taxon>Bacteroidota</taxon>
        <taxon>Bacteroidia</taxon>
        <taxon>Bacteroidales</taxon>
        <taxon>Bacteroidaceae</taxon>
        <taxon>Bacteroides</taxon>
    </lineage>
</organism>
<accession>A0A1Y4VMT2</accession>
<dbReference type="GO" id="GO:0005525">
    <property type="term" value="F:GTP binding"/>
    <property type="evidence" value="ECO:0007669"/>
    <property type="project" value="UniProtKB-KW"/>
</dbReference>
<proteinExistence type="predicted"/>
<evidence type="ECO:0000313" key="9">
    <source>
        <dbReference type="Proteomes" id="UP000434604"/>
    </source>
</evidence>
<dbReference type="AlphaFoldDB" id="A0A1Y4VMT2"/>
<dbReference type="SUPFAM" id="SSF50465">
    <property type="entry name" value="EF-Tu/eEF-1alpha/eIF2-gamma C-terminal domain"/>
    <property type="match status" value="1"/>
</dbReference>
<reference evidence="9 10" key="4">
    <citation type="journal article" date="2019" name="Nat. Med.">
        <title>A library of human gut bacterial isolates paired with longitudinal multiomics data enables mechanistic microbiome research.</title>
        <authorList>
            <person name="Poyet M."/>
            <person name="Groussin M."/>
            <person name="Gibbons S.M."/>
            <person name="Avila-Pacheco J."/>
            <person name="Jiang X."/>
            <person name="Kearney S.M."/>
            <person name="Perrotta A.R."/>
            <person name="Berdy B."/>
            <person name="Zhao S."/>
            <person name="Lieberman T.D."/>
            <person name="Swanson P.K."/>
            <person name="Smith M."/>
            <person name="Roesemann S."/>
            <person name="Alexander J.E."/>
            <person name="Rich S.A."/>
            <person name="Livny J."/>
            <person name="Vlamakis H."/>
            <person name="Clish C."/>
            <person name="Bullock K."/>
            <person name="Deik A."/>
            <person name="Scott J."/>
            <person name="Pierce K.A."/>
            <person name="Xavier R.J."/>
            <person name="Alm E.J."/>
        </authorList>
    </citation>
    <scope>NUCLEOTIDE SEQUENCE [LARGE SCALE GENOMIC DNA]</scope>
    <source>
        <strain evidence="3 9">BIOML-A58</strain>
        <strain evidence="4 10">BIOML-A7</strain>
    </source>
</reference>
<dbReference type="RefSeq" id="WP_008640146.1">
    <property type="nucleotide sequence ID" value="NZ_AP031409.1"/>
</dbReference>
<evidence type="ECO:0000313" key="8">
    <source>
        <dbReference type="Proteomes" id="UP000284495"/>
    </source>
</evidence>
<gene>
    <name evidence="5" type="ORF">B5E52_08920</name>
    <name evidence="6" type="ORF">DW027_07540</name>
    <name evidence="3" type="ORF">GA398_24270</name>
    <name evidence="4" type="ORF">GAZ26_12010</name>
</gene>
<evidence type="ECO:0000313" key="4">
    <source>
        <dbReference type="EMBL" id="KAB6423532.1"/>
    </source>
</evidence>
<evidence type="ECO:0000313" key="7">
    <source>
        <dbReference type="Proteomes" id="UP000196036"/>
    </source>
</evidence>
<dbReference type="Proteomes" id="UP000434604">
    <property type="component" value="Unassembled WGS sequence"/>
</dbReference>
<dbReference type="Proteomes" id="UP000284495">
    <property type="component" value="Unassembled WGS sequence"/>
</dbReference>
<reference evidence="5" key="2">
    <citation type="journal article" date="2018" name="BMC Genomics">
        <title>Whole genome sequencing and function prediction of 133 gut anaerobes isolated from chicken caecum in pure cultures.</title>
        <authorList>
            <person name="Medvecky M."/>
            <person name="Cejkova D."/>
            <person name="Polansky O."/>
            <person name="Karasova D."/>
            <person name="Kubasova T."/>
            <person name="Cizek A."/>
            <person name="Rychlik I."/>
        </authorList>
    </citation>
    <scope>NUCLEOTIDE SEQUENCE</scope>
    <source>
        <strain evidence="5">An109</strain>
    </source>
</reference>
<reference evidence="6 8" key="3">
    <citation type="submission" date="2018-08" db="EMBL/GenBank/DDBJ databases">
        <title>A genome reference for cultivated species of the human gut microbiota.</title>
        <authorList>
            <person name="Zou Y."/>
            <person name="Xue W."/>
            <person name="Luo G."/>
        </authorList>
    </citation>
    <scope>NUCLEOTIDE SEQUENCE [LARGE SCALE GENOMIC DNA]</scope>
    <source>
        <strain evidence="6 8">AF38-2</strain>
    </source>
</reference>
<dbReference type="Gene3D" id="2.40.30.10">
    <property type="entry name" value="Translation factors"/>
    <property type="match status" value="1"/>
</dbReference>
<evidence type="ECO:0000256" key="1">
    <source>
        <dbReference type="ARBA" id="ARBA00022741"/>
    </source>
</evidence>
<dbReference type="EMBL" id="NFLW01000014">
    <property type="protein sequence ID" value="OUQ70515.1"/>
    <property type="molecule type" value="Genomic_DNA"/>
</dbReference>